<keyword evidence="1" id="KW-1133">Transmembrane helix</keyword>
<feature type="transmembrane region" description="Helical" evidence="1">
    <location>
        <begin position="55"/>
        <end position="87"/>
    </location>
</feature>
<dbReference type="AlphaFoldDB" id="A0A2W1P0C2"/>
<sequence length="99" mass="10658">MRLNRQSGFALLLIMLGALILLNKFGVHTGYIMNYLFPVALIGLGWVGVKNGKSFFGLIFMAIGGLILLAKLSGLIAIAFAIGLIIYGCCMLTKKSSVY</sequence>
<evidence type="ECO:0000313" key="4">
    <source>
        <dbReference type="Proteomes" id="UP000214746"/>
    </source>
</evidence>
<feature type="transmembrane region" description="Helical" evidence="1">
    <location>
        <begin position="32"/>
        <end position="49"/>
    </location>
</feature>
<gene>
    <name evidence="3" type="ORF">CBW46_007405</name>
</gene>
<dbReference type="Proteomes" id="UP000214746">
    <property type="component" value="Unassembled WGS sequence"/>
</dbReference>
<organism evidence="3 4">
    <name type="scientific">Paenibacillus xerothermodurans</name>
    <dbReference type="NCBI Taxonomy" id="1977292"/>
    <lineage>
        <taxon>Bacteria</taxon>
        <taxon>Bacillati</taxon>
        <taxon>Bacillota</taxon>
        <taxon>Bacilli</taxon>
        <taxon>Bacillales</taxon>
        <taxon>Paenibacillaceae</taxon>
        <taxon>Paenibacillus</taxon>
    </lineage>
</organism>
<keyword evidence="1" id="KW-0812">Transmembrane</keyword>
<dbReference type="Pfam" id="PF22570">
    <property type="entry name" value="LiaF-TM"/>
    <property type="match status" value="1"/>
</dbReference>
<dbReference type="EMBL" id="NHRJ02000003">
    <property type="protein sequence ID" value="PZE21192.1"/>
    <property type="molecule type" value="Genomic_DNA"/>
</dbReference>
<keyword evidence="4" id="KW-1185">Reference proteome</keyword>
<evidence type="ECO:0000256" key="1">
    <source>
        <dbReference type="SAM" id="Phobius"/>
    </source>
</evidence>
<comment type="caution">
    <text evidence="3">The sequence shown here is derived from an EMBL/GenBank/DDBJ whole genome shotgun (WGS) entry which is preliminary data.</text>
</comment>
<dbReference type="RefSeq" id="WP_089199388.1">
    <property type="nucleotide sequence ID" value="NZ_NHRJ02000003.1"/>
</dbReference>
<keyword evidence="1" id="KW-0472">Membrane</keyword>
<reference evidence="3" key="1">
    <citation type="submission" date="2018-06" db="EMBL/GenBank/DDBJ databases">
        <title>Paenibacillus xerothermodurans sp. nov. an extremely dry heat resistant spore forming bacterium isolated from the soil of Cape Canaveral, Florida.</title>
        <authorList>
            <person name="Seuylemezian A."/>
            <person name="Kaur N."/>
            <person name="Patil P."/>
            <person name="Patil P."/>
            <person name="Mayilraj S."/>
            <person name="Vaishampayan P."/>
        </authorList>
    </citation>
    <scope>NUCLEOTIDE SEQUENCE [LARGE SCALE GENOMIC DNA]</scope>
    <source>
        <strain evidence="3">ATCC 27380</strain>
    </source>
</reference>
<name>A0A2W1P0C2_PAEXE</name>
<evidence type="ECO:0000313" key="3">
    <source>
        <dbReference type="EMBL" id="PZE21192.1"/>
    </source>
</evidence>
<dbReference type="InterPro" id="IPR054331">
    <property type="entry name" value="LiaF_TM"/>
</dbReference>
<evidence type="ECO:0000259" key="2">
    <source>
        <dbReference type="Pfam" id="PF22570"/>
    </source>
</evidence>
<protein>
    <recommendedName>
        <fullName evidence="2">LiaF transmembrane domain-containing protein</fullName>
    </recommendedName>
</protein>
<feature type="domain" description="LiaF transmembrane" evidence="2">
    <location>
        <begin position="9"/>
        <end position="96"/>
    </location>
</feature>
<feature type="transmembrane region" description="Helical" evidence="1">
    <location>
        <begin position="6"/>
        <end position="25"/>
    </location>
</feature>
<proteinExistence type="predicted"/>
<accession>A0A2W1P0C2</accession>
<dbReference type="OrthoDB" id="2679996at2"/>